<evidence type="ECO:0000313" key="3">
    <source>
        <dbReference type="Proteomes" id="UP000270094"/>
    </source>
</evidence>
<evidence type="ECO:0000256" key="1">
    <source>
        <dbReference type="SAM" id="Phobius"/>
    </source>
</evidence>
<sequence>KSGVGYSDFSNTIYQHRPYIWPPLRKLFNVNFVIIAAGLFLISIDFEWLMKQIKLIGNGLKPEASQLAESPEGKGETSDSVHHFILKYVGGHYCGRQCDWKRHPVNNVVTFFATKAVLDVSFPQFFV</sequence>
<protein>
    <submittedName>
        <fullName evidence="2">Uncharacterized protein</fullName>
    </submittedName>
</protein>
<dbReference type="EMBL" id="UYYB01025832">
    <property type="protein sequence ID" value="VDM72535.1"/>
    <property type="molecule type" value="Genomic_DNA"/>
</dbReference>
<evidence type="ECO:0000313" key="2">
    <source>
        <dbReference type="EMBL" id="VDM72535.1"/>
    </source>
</evidence>
<keyword evidence="1" id="KW-1133">Transmembrane helix</keyword>
<organism evidence="2 3">
    <name type="scientific">Strongylus vulgaris</name>
    <name type="common">Blood worm</name>
    <dbReference type="NCBI Taxonomy" id="40348"/>
    <lineage>
        <taxon>Eukaryota</taxon>
        <taxon>Metazoa</taxon>
        <taxon>Ecdysozoa</taxon>
        <taxon>Nematoda</taxon>
        <taxon>Chromadorea</taxon>
        <taxon>Rhabditida</taxon>
        <taxon>Rhabditina</taxon>
        <taxon>Rhabditomorpha</taxon>
        <taxon>Strongyloidea</taxon>
        <taxon>Strongylidae</taxon>
        <taxon>Strongylus</taxon>
    </lineage>
</organism>
<dbReference type="AlphaFoldDB" id="A0A3P7KPL3"/>
<feature type="transmembrane region" description="Helical" evidence="1">
    <location>
        <begin position="27"/>
        <end position="46"/>
    </location>
</feature>
<feature type="non-terminal residue" evidence="2">
    <location>
        <position position="1"/>
    </location>
</feature>
<proteinExistence type="predicted"/>
<reference evidence="2 3" key="1">
    <citation type="submission" date="2018-11" db="EMBL/GenBank/DDBJ databases">
        <authorList>
            <consortium name="Pathogen Informatics"/>
        </authorList>
    </citation>
    <scope>NUCLEOTIDE SEQUENCE [LARGE SCALE GENOMIC DNA]</scope>
</reference>
<name>A0A3P7KPL3_STRVU</name>
<gene>
    <name evidence="2" type="ORF">SVUK_LOCUS7533</name>
</gene>
<keyword evidence="1" id="KW-0812">Transmembrane</keyword>
<keyword evidence="3" id="KW-1185">Reference proteome</keyword>
<dbReference type="Proteomes" id="UP000270094">
    <property type="component" value="Unassembled WGS sequence"/>
</dbReference>
<accession>A0A3P7KPL3</accession>
<dbReference type="OrthoDB" id="10056860at2759"/>
<keyword evidence="1" id="KW-0472">Membrane</keyword>